<evidence type="ECO:0000313" key="2">
    <source>
        <dbReference type="EMBL" id="MDT0330057.1"/>
    </source>
</evidence>
<proteinExistence type="predicted"/>
<protein>
    <submittedName>
        <fullName evidence="2">Tetratricopeptide repeat protein</fullName>
    </submittedName>
</protein>
<reference evidence="3" key="1">
    <citation type="submission" date="2023-07" db="EMBL/GenBank/DDBJ databases">
        <title>30 novel species of actinomycetes from the DSMZ collection.</title>
        <authorList>
            <person name="Nouioui I."/>
        </authorList>
    </citation>
    <scope>NUCLEOTIDE SEQUENCE [LARGE SCALE GENOMIC DNA]</scope>
    <source>
        <strain evidence="3">DSM 44743</strain>
    </source>
</reference>
<gene>
    <name evidence="2" type="ORF">RM479_16720</name>
</gene>
<dbReference type="InterPro" id="IPR011990">
    <property type="entry name" value="TPR-like_helical_dom_sf"/>
</dbReference>
<feature type="region of interest" description="Disordered" evidence="1">
    <location>
        <begin position="85"/>
        <end position="110"/>
    </location>
</feature>
<evidence type="ECO:0000256" key="1">
    <source>
        <dbReference type="SAM" id="MobiDB-lite"/>
    </source>
</evidence>
<name>A0ABU2MBW9_9ACTN</name>
<feature type="compositionally biased region" description="Basic and acidic residues" evidence="1">
    <location>
        <begin position="95"/>
        <end position="108"/>
    </location>
</feature>
<dbReference type="RefSeq" id="WP_311512640.1">
    <property type="nucleotide sequence ID" value="NZ_JAVREP010000010.1"/>
</dbReference>
<sequence length="407" mass="42213">MTTTSGPSARSGPADPPPRATDPRDAPAGPTPSAEEASGLCDQARDLVANGHLDRAADLYRRAAAADAPAAVRARALLGLAVTEDGRGDTGAARDAARRAMEAGDPRRTPRAAHHLALSLEQGGEGAEAERIWRRLLDLGAGPGHTALAHHGLARAAEERGDATAAEAHWEAALSPPVGSAPADRLHAETLVEAARDLTGRLLRRGSPGAALSAADRGLSVADDPELRLLRAAAHLEHAMADLGAVVDPDAGGVEAEPVTAGAAVELLAGLLALRGDTDGSARVWRAGLEGHGEETAEEARARLRRGFATGEDSWWDAYLEEAVATASAPALAAELFAALTRMHALVSLPALEGESRPAVLREALVQAVRTPDELVWGPGLHADLRRRLAEATGGDDVLAEDWPDRL</sequence>
<comment type="caution">
    <text evidence="2">The sequence shown here is derived from an EMBL/GenBank/DDBJ whole genome shotgun (WGS) entry which is preliminary data.</text>
</comment>
<dbReference type="EMBL" id="JAVREP010000010">
    <property type="protein sequence ID" value="MDT0330057.1"/>
    <property type="molecule type" value="Genomic_DNA"/>
</dbReference>
<organism evidence="2 3">
    <name type="scientific">Nocardiopsis lambiniae</name>
    <dbReference type="NCBI Taxonomy" id="3075539"/>
    <lineage>
        <taxon>Bacteria</taxon>
        <taxon>Bacillati</taxon>
        <taxon>Actinomycetota</taxon>
        <taxon>Actinomycetes</taxon>
        <taxon>Streptosporangiales</taxon>
        <taxon>Nocardiopsidaceae</taxon>
        <taxon>Nocardiopsis</taxon>
    </lineage>
</organism>
<keyword evidence="3" id="KW-1185">Reference proteome</keyword>
<dbReference type="Proteomes" id="UP001183390">
    <property type="component" value="Unassembled WGS sequence"/>
</dbReference>
<feature type="region of interest" description="Disordered" evidence="1">
    <location>
        <begin position="1"/>
        <end position="39"/>
    </location>
</feature>
<accession>A0ABU2MBW9</accession>
<dbReference type="SUPFAM" id="SSF48452">
    <property type="entry name" value="TPR-like"/>
    <property type="match status" value="1"/>
</dbReference>
<dbReference type="Gene3D" id="1.25.40.10">
    <property type="entry name" value="Tetratricopeptide repeat domain"/>
    <property type="match status" value="1"/>
</dbReference>
<evidence type="ECO:0000313" key="3">
    <source>
        <dbReference type="Proteomes" id="UP001183390"/>
    </source>
</evidence>